<dbReference type="Pfam" id="PF04404">
    <property type="entry name" value="ERF"/>
    <property type="match status" value="1"/>
</dbReference>
<evidence type="ECO:0000313" key="2">
    <source>
        <dbReference type="EMBL" id="SEL89463.1"/>
    </source>
</evidence>
<name>A0A1H7TXS2_9BURK</name>
<dbReference type="OrthoDB" id="6154571at2"/>
<dbReference type="EMBL" id="FOAJ01000017">
    <property type="protein sequence ID" value="SEL89463.1"/>
    <property type="molecule type" value="Genomic_DNA"/>
</dbReference>
<dbReference type="RefSeq" id="WP_090545165.1">
    <property type="nucleotide sequence ID" value="NZ_FNSR01000001.1"/>
</dbReference>
<accession>A0A1H7TXS2</accession>
<proteinExistence type="predicted"/>
<protein>
    <submittedName>
        <fullName evidence="2">ERF superfamily protein</fullName>
    </submittedName>
</protein>
<feature type="compositionally biased region" description="Low complexity" evidence="1">
    <location>
        <begin position="223"/>
        <end position="232"/>
    </location>
</feature>
<sequence length="285" mass="31212">MNSATFADVVDVEAAEAPAVSVPALNASRTAIAVATPADLLRIAVENGADLDRLEKLMQLQERWEAHEARKAFVTAMAAFKREPIEIYKRKQVGYKTKEGDFVGYKHAELSDVTDAIAPVMARHGLSFDWDIHQASGSITVDCIVTHVLGHSKKVTMTGAPDTSGKKNLIQQAASTITYLQRYTLLAVTGMSTKDEDDDGAGGADEQSEDTAQAQRANERPAARAAQSQSAPYDQKKFDANKDQWREFVKSGRKTPAQMIKFIESKGAKLTEDQQLTIDSWAHED</sequence>
<evidence type="ECO:0000313" key="3">
    <source>
        <dbReference type="Proteomes" id="UP000199120"/>
    </source>
</evidence>
<evidence type="ECO:0000256" key="1">
    <source>
        <dbReference type="SAM" id="MobiDB-lite"/>
    </source>
</evidence>
<dbReference type="Proteomes" id="UP000199120">
    <property type="component" value="Unassembled WGS sequence"/>
</dbReference>
<dbReference type="STRING" id="416943.SAMN05445871_2443"/>
<reference evidence="3" key="1">
    <citation type="submission" date="2016-10" db="EMBL/GenBank/DDBJ databases">
        <authorList>
            <person name="Varghese N."/>
            <person name="Submissions S."/>
        </authorList>
    </citation>
    <scope>NUCLEOTIDE SEQUENCE [LARGE SCALE GENOMIC DNA]</scope>
    <source>
        <strain evidence="3">LMG 26416</strain>
    </source>
</reference>
<dbReference type="AlphaFoldDB" id="A0A1H7TXS2"/>
<gene>
    <name evidence="2" type="ORF">SAMN05192542_1177</name>
</gene>
<feature type="region of interest" description="Disordered" evidence="1">
    <location>
        <begin position="194"/>
        <end position="242"/>
    </location>
</feature>
<organism evidence="2 3">
    <name type="scientific">Paraburkholderia caballeronis</name>
    <dbReference type="NCBI Taxonomy" id="416943"/>
    <lineage>
        <taxon>Bacteria</taxon>
        <taxon>Pseudomonadati</taxon>
        <taxon>Pseudomonadota</taxon>
        <taxon>Betaproteobacteria</taxon>
        <taxon>Burkholderiales</taxon>
        <taxon>Burkholderiaceae</taxon>
        <taxon>Paraburkholderia</taxon>
    </lineage>
</organism>
<keyword evidence="3" id="KW-1185">Reference proteome</keyword>
<dbReference type="InterPro" id="IPR007499">
    <property type="entry name" value="ERF_bacteria_virus"/>
</dbReference>